<feature type="compositionally biased region" description="Polar residues" evidence="1">
    <location>
        <begin position="566"/>
        <end position="583"/>
    </location>
</feature>
<organism evidence="2 3">
    <name type="scientific">Exophiala bonariae</name>
    <dbReference type="NCBI Taxonomy" id="1690606"/>
    <lineage>
        <taxon>Eukaryota</taxon>
        <taxon>Fungi</taxon>
        <taxon>Dikarya</taxon>
        <taxon>Ascomycota</taxon>
        <taxon>Pezizomycotina</taxon>
        <taxon>Eurotiomycetes</taxon>
        <taxon>Chaetothyriomycetidae</taxon>
        <taxon>Chaetothyriales</taxon>
        <taxon>Herpotrichiellaceae</taxon>
        <taxon>Exophiala</taxon>
    </lineage>
</organism>
<feature type="compositionally biased region" description="Polar residues" evidence="1">
    <location>
        <begin position="2157"/>
        <end position="2179"/>
    </location>
</feature>
<feature type="compositionally biased region" description="Polar residues" evidence="1">
    <location>
        <begin position="887"/>
        <end position="896"/>
    </location>
</feature>
<feature type="compositionally biased region" description="Low complexity" evidence="1">
    <location>
        <begin position="598"/>
        <end position="628"/>
    </location>
</feature>
<feature type="region of interest" description="Disordered" evidence="1">
    <location>
        <begin position="809"/>
        <end position="1226"/>
    </location>
</feature>
<feature type="compositionally biased region" description="Basic and acidic residues" evidence="1">
    <location>
        <begin position="1793"/>
        <end position="1802"/>
    </location>
</feature>
<feature type="compositionally biased region" description="Basic and acidic residues" evidence="1">
    <location>
        <begin position="265"/>
        <end position="281"/>
    </location>
</feature>
<feature type="compositionally biased region" description="Low complexity" evidence="1">
    <location>
        <begin position="1993"/>
        <end position="2003"/>
    </location>
</feature>
<feature type="compositionally biased region" description="Low complexity" evidence="1">
    <location>
        <begin position="2333"/>
        <end position="2349"/>
    </location>
</feature>
<feature type="compositionally biased region" description="Polar residues" evidence="1">
    <location>
        <begin position="1718"/>
        <end position="1731"/>
    </location>
</feature>
<feature type="compositionally biased region" description="Basic and acidic residues" evidence="1">
    <location>
        <begin position="119"/>
        <end position="128"/>
    </location>
</feature>
<reference evidence="2 3" key="1">
    <citation type="submission" date="2023-08" db="EMBL/GenBank/DDBJ databases">
        <title>Black Yeasts Isolated from many extreme environments.</title>
        <authorList>
            <person name="Coleine C."/>
            <person name="Stajich J.E."/>
            <person name="Selbmann L."/>
        </authorList>
    </citation>
    <scope>NUCLEOTIDE SEQUENCE [LARGE SCALE GENOMIC DNA]</scope>
    <source>
        <strain evidence="2 3">CCFEE 5792</strain>
    </source>
</reference>
<feature type="compositionally biased region" description="Acidic residues" evidence="1">
    <location>
        <begin position="1466"/>
        <end position="1475"/>
    </location>
</feature>
<feature type="compositionally biased region" description="Polar residues" evidence="1">
    <location>
        <begin position="1034"/>
        <end position="1063"/>
    </location>
</feature>
<feature type="region of interest" description="Disordered" evidence="1">
    <location>
        <begin position="2369"/>
        <end position="2492"/>
    </location>
</feature>
<feature type="compositionally biased region" description="Polar residues" evidence="1">
    <location>
        <begin position="1655"/>
        <end position="1667"/>
    </location>
</feature>
<feature type="compositionally biased region" description="Polar residues" evidence="1">
    <location>
        <begin position="2514"/>
        <end position="2526"/>
    </location>
</feature>
<feature type="region of interest" description="Disordered" evidence="1">
    <location>
        <begin position="419"/>
        <end position="519"/>
    </location>
</feature>
<evidence type="ECO:0000313" key="2">
    <source>
        <dbReference type="EMBL" id="KAK5046566.1"/>
    </source>
</evidence>
<feature type="compositionally biased region" description="Basic and acidic residues" evidence="1">
    <location>
        <begin position="549"/>
        <end position="562"/>
    </location>
</feature>
<feature type="compositionally biased region" description="Pro residues" evidence="1">
    <location>
        <begin position="440"/>
        <end position="453"/>
    </location>
</feature>
<feature type="compositionally biased region" description="Polar residues" evidence="1">
    <location>
        <begin position="746"/>
        <end position="760"/>
    </location>
</feature>
<comment type="caution">
    <text evidence="2">The sequence shown here is derived from an EMBL/GenBank/DDBJ whole genome shotgun (WGS) entry which is preliminary data.</text>
</comment>
<evidence type="ECO:0000313" key="3">
    <source>
        <dbReference type="Proteomes" id="UP001358417"/>
    </source>
</evidence>
<feature type="compositionally biased region" description="Polar residues" evidence="1">
    <location>
        <begin position="1105"/>
        <end position="1187"/>
    </location>
</feature>
<feature type="compositionally biased region" description="Polar residues" evidence="1">
    <location>
        <begin position="2298"/>
        <end position="2310"/>
    </location>
</feature>
<feature type="compositionally biased region" description="Polar residues" evidence="1">
    <location>
        <begin position="2268"/>
        <end position="2278"/>
    </location>
</feature>
<dbReference type="Proteomes" id="UP001358417">
    <property type="component" value="Unassembled WGS sequence"/>
</dbReference>
<feature type="compositionally biased region" description="Polar residues" evidence="1">
    <location>
        <begin position="1835"/>
        <end position="1856"/>
    </location>
</feature>
<feature type="region of interest" description="Disordered" evidence="1">
    <location>
        <begin position="2508"/>
        <end position="2555"/>
    </location>
</feature>
<feature type="compositionally biased region" description="Polar residues" evidence="1">
    <location>
        <begin position="1959"/>
        <end position="1972"/>
    </location>
</feature>
<dbReference type="RefSeq" id="XP_064702149.1">
    <property type="nucleotide sequence ID" value="XM_064850880.1"/>
</dbReference>
<feature type="compositionally biased region" description="Polar residues" evidence="1">
    <location>
        <begin position="968"/>
        <end position="1006"/>
    </location>
</feature>
<feature type="compositionally biased region" description="Basic residues" evidence="1">
    <location>
        <begin position="2372"/>
        <end position="2381"/>
    </location>
</feature>
<feature type="compositionally biased region" description="Polar residues" evidence="1">
    <location>
        <begin position="101"/>
        <end position="117"/>
    </location>
</feature>
<feature type="region of interest" description="Disordered" evidence="1">
    <location>
        <begin position="1536"/>
        <end position="2349"/>
    </location>
</feature>
<feature type="compositionally biased region" description="Polar residues" evidence="1">
    <location>
        <begin position="1741"/>
        <end position="1752"/>
    </location>
</feature>
<feature type="compositionally biased region" description="Polar residues" evidence="1">
    <location>
        <begin position="2190"/>
        <end position="2202"/>
    </location>
</feature>
<feature type="compositionally biased region" description="Basic and acidic residues" evidence="1">
    <location>
        <begin position="55"/>
        <end position="66"/>
    </location>
</feature>
<dbReference type="GeneID" id="89975493"/>
<gene>
    <name evidence="2" type="ORF">LTR84_007327</name>
</gene>
<feature type="compositionally biased region" description="Basic and acidic residues" evidence="1">
    <location>
        <begin position="690"/>
        <end position="699"/>
    </location>
</feature>
<feature type="compositionally biased region" description="Polar residues" evidence="1">
    <location>
        <begin position="282"/>
        <end position="292"/>
    </location>
</feature>
<feature type="compositionally biased region" description="Basic and acidic residues" evidence="1">
    <location>
        <begin position="2383"/>
        <end position="2395"/>
    </location>
</feature>
<feature type="compositionally biased region" description="Acidic residues" evidence="1">
    <location>
        <begin position="834"/>
        <end position="847"/>
    </location>
</feature>
<feature type="compositionally biased region" description="Polar residues" evidence="1">
    <location>
        <begin position="1447"/>
        <end position="1461"/>
    </location>
</feature>
<name>A0AAV9N1N1_9EURO</name>
<feature type="compositionally biased region" description="Polar residues" evidence="1">
    <location>
        <begin position="1803"/>
        <end position="1812"/>
    </location>
</feature>
<evidence type="ECO:0000256" key="1">
    <source>
        <dbReference type="SAM" id="MobiDB-lite"/>
    </source>
</evidence>
<feature type="compositionally biased region" description="Polar residues" evidence="1">
    <location>
        <begin position="1206"/>
        <end position="1226"/>
    </location>
</feature>
<feature type="compositionally biased region" description="Low complexity" evidence="1">
    <location>
        <begin position="1868"/>
        <end position="1924"/>
    </location>
</feature>
<feature type="compositionally biased region" description="Basic and acidic residues" evidence="1">
    <location>
        <begin position="645"/>
        <end position="655"/>
    </location>
</feature>
<feature type="compositionally biased region" description="Polar residues" evidence="1">
    <location>
        <begin position="384"/>
        <end position="394"/>
    </location>
</feature>
<feature type="compositionally biased region" description="Basic and acidic residues" evidence="1">
    <location>
        <begin position="2288"/>
        <end position="2297"/>
    </location>
</feature>
<keyword evidence="3" id="KW-1185">Reference proteome</keyword>
<accession>A0AAV9N1N1</accession>
<dbReference type="EMBL" id="JAVRRD010000029">
    <property type="protein sequence ID" value="KAK5046566.1"/>
    <property type="molecule type" value="Genomic_DNA"/>
</dbReference>
<feature type="compositionally biased region" description="Polar residues" evidence="1">
    <location>
        <begin position="2212"/>
        <end position="2255"/>
    </location>
</feature>
<feature type="compositionally biased region" description="Low complexity" evidence="1">
    <location>
        <begin position="1563"/>
        <end position="1578"/>
    </location>
</feature>
<feature type="compositionally biased region" description="Polar residues" evidence="1">
    <location>
        <begin position="656"/>
        <end position="672"/>
    </location>
</feature>
<feature type="compositionally biased region" description="Basic and acidic residues" evidence="1">
    <location>
        <begin position="2095"/>
        <end position="2113"/>
    </location>
</feature>
<feature type="compositionally biased region" description="Polar residues" evidence="1">
    <location>
        <begin position="700"/>
        <end position="711"/>
    </location>
</feature>
<feature type="compositionally biased region" description="Polar residues" evidence="1">
    <location>
        <begin position="1940"/>
        <end position="1949"/>
    </location>
</feature>
<feature type="region of interest" description="Disordered" evidence="1">
    <location>
        <begin position="349"/>
        <end position="406"/>
    </location>
</feature>
<feature type="compositionally biased region" description="Basic and acidic residues" evidence="1">
    <location>
        <begin position="1631"/>
        <end position="1653"/>
    </location>
</feature>
<feature type="compositionally biased region" description="Low complexity" evidence="1">
    <location>
        <begin position="1194"/>
        <end position="1204"/>
    </location>
</feature>
<feature type="region of interest" description="Disordered" evidence="1">
    <location>
        <begin position="531"/>
        <end position="791"/>
    </location>
</feature>
<feature type="compositionally biased region" description="Polar residues" evidence="1">
    <location>
        <begin position="947"/>
        <end position="959"/>
    </location>
</feature>
<feature type="compositionally biased region" description="Low complexity" evidence="1">
    <location>
        <begin position="1973"/>
        <end position="1985"/>
    </location>
</feature>
<feature type="compositionally biased region" description="Polar residues" evidence="1">
    <location>
        <begin position="483"/>
        <end position="517"/>
    </location>
</feature>
<feature type="region of interest" description="Disordered" evidence="1">
    <location>
        <begin position="1287"/>
        <end position="1315"/>
    </location>
</feature>
<sequence length="2581" mass="277466">MAAPGSYSAYKTNVGRSVTKKWKDANQINYDGDDWGDDDDNGYDDHPAPQPASADDFRRPAWDRQSNRSFTNPIPASYAPPPAPSQNYNRPSFDRGDEQRSFSSGPGFNSAYPSSQRDPFPEPQHDYDLPASAYRDQPPLRLNTQGPPPSNAFRPGSRGRQYLPNNDSHSPLSAPGVFSQQQRRSGSSSRPPPSEIFQRYDSPRRPDSRGSNASGRQFPPRKASLGPQSPDFTRPGIDPVATSSPAAASPPADDRPIPAFVRPSDIYKKMEEMEKVRKSQDSSRPSIDSTSVRVHPEPLDSKPMVVESQDPPVEDSDSARRLKSTLDPVPERKSEYGMDNLTIPALVQFAPPANDSPTQVTEAGVERHPTNASSVYTDRPDPVSASTISRNQSMHEGIPEEPSSISRLSYGLPAIGRMSSFGFDLGSSDPLGPSSTSHMPPTPAQPPPPPPIPIKDESTVEPPAGGLRTQPLQHQPSLGYRSMVQQAFDDSQKDTSFSPVSTTNSMFRSNSASTSDISPIISHKPHMLATVSAAQSTTPAILEEPSQTDSRRNTTETLRADPKSMPSAQQGSILSPDTYTAHSASIDPPTHSGPGPAPVATGAPTIPAGEGNNSNAPPATNSPIEKALPPVPAPPAETAPATERSTSEEWREWQAQRKQFNAQAGFQDSGPTTPHLPSPIPRTESPPKGTVRDIAEKLETNSGRSSPNNISMAPPAPGPTIAEPTRPAPQLRNESFRPALPGGWQSYASTAPSESQQATEPSIRPSPLGAHRSETTESIPTARAPVRDTNDGVTKTAFAAAATAGTALASAFMGHQEPEPKSVPKSPTRSEISSENEWDDSSSEDEGERPPAGMDQANHGRAVSPDNFKPAGPETLADRSVIAATILPSTASTSDSGRPRSDSIEYPAPLRTSRILDSSPMARPPIPNVALSTTSTNEDNDRLQHDIVNSLTPKSSNIDGDTFGASYTGPNLAQPNESTYGPTVVAQTPSNIKAAIQPNQTPQTSHSLVTVGSPVPTPPSTQAVPPMQRPHLQQRFSWETSSDKTPSTATPKQLSPAATNSPDTIREAIQPMSSLSGIAAHAGQYEGGNSQHTVDSGRPSIPGGLNQNTTPFSSGSQQAFSQNEPVSSQPPLNVNLPATTPGQIQPQSAGLQHSASQYQPGPSNQLPRSDTVQAQFYAGQSSTFQQPSHERETTPTPTTTDITPFSGINNTGNTEFAPSQLQHQYQQATSEPMSFQSILALGTPHERILAFNQSRQAYAESDGQLEGWLSSLNTSEHSDVFTLNGRVSHDTTESNSAHKPSPRRTLTESVGSRHIQEDGKKLMAKAGRFGGKAGIAAKGLFAKGKEKIRTASSGEKGRRKSTELPSTESNEVLPDPQSQPQPRDPTFLEGPPQIPFTLSPASPLESSDWFANSSLNRSKQADNTGSSIASFTQDQSSQGQEKHQGISGDTNKSSVNPTSPAISALADDDHEDEDGLPSRSVSQLTRPTADDSPVGSPQRITADRDVVREDVPPHVQQQLQATDTSAVTNLNAPGLLLGQAHGSDVHSSDRSLQVPDGRRRSIISDVSSASPSPGPDSSKQIRRSVSPADDVLQSQNAVEEEIQSQPREVRTSEDNQLPGYDQVVPEPVDLPPEKSALDDPPPRIDDPYQRAEAESNPTVSPPGTVQQPEAVHPGNEYRGSQDERLLPSDGGVAVDSARHLQEPVTEEPRKASPPPLSPVSQALSKEMSQVSVDEVFDQANAIGQRQSRSYSRPFSADPNVRNHPAFKTSEPEQPSIDRAQMYSSESPLPSARRHLEEPDRSQQQRGSQQYEATPSAREQPPSDGAYRIPGPYIQNYRSPKQITTPRIGRSETQVEASGQPLPSALRSQQQQQHQQYQQQQQPQNSGHFQQTQQIQQDSQYQQYHHQQQQYQSQPQAQYVVASQPHLDQDSGRPPFIPGQQHAQQKQQRYGGTPAEHGRQQSYGGSITSNRISQQPDQYTQRQQQPMAPPPAPSSATPVVPPLAGRKKSTFGSFFGGGSKTKLKKQERAPAPASAPAPAPVPQNQDGQQRDKRASIFRRNSRHDSISSQQSGQYHNHDQVGQLPPSNMPPHSARRQSRDLMRTSSNEGRDQPVEKKKRFSGFGNKLFKSGSTAKAPTAAHSAPQQPGIATAQPYPDQYTAQNYLSPQNSYGQYSGDAWTTQQQQPPPQVSRGFSESSQQQQIQPAYPRGPQREFSQPQRAYTYGSQQGRPESQEYSTVPANQHDNQYPTTTSPFQYTSGTPGSGPGSMHQPQSAVSPQLGNAFPYINPDQRRPSDLRIDTNTPNRSSQNVPATAPAQVYPNRGASFSPPPPGSAAPRPYGSSSPGFTTTTAPASAAAIPAVGVGRDHVIDLHKRSRSPKLGRKNSSEDFDARRRSEQQNGLAATGLGTFISKRISPVGGVPRPDSDQERPFAIGLPGLDEDADRNKTRVRTMSPVPPSTQTQHSHHHTSSDLAAGRSGTPVSLDGSATGASHAAVGTGTYSRATHAGATDGLVSRSGTSAAQHQAQQGKAIARDKSVGGAAVELPGSKPDGYESEEEVLMSATAYPGQEWMPTFVGDGRWDD</sequence>
<feature type="compositionally biased region" description="Polar residues" evidence="1">
    <location>
        <begin position="1409"/>
        <end position="1439"/>
    </location>
</feature>
<feature type="region of interest" description="Disordered" evidence="1">
    <location>
        <begin position="1344"/>
        <end position="1508"/>
    </location>
</feature>
<feature type="compositionally biased region" description="Low complexity" evidence="1">
    <location>
        <begin position="179"/>
        <end position="189"/>
    </location>
</feature>
<feature type="compositionally biased region" description="Low complexity" evidence="1">
    <location>
        <begin position="238"/>
        <end position="251"/>
    </location>
</feature>
<feature type="compositionally biased region" description="Basic and acidic residues" evidence="1">
    <location>
        <begin position="1696"/>
        <end position="1710"/>
    </location>
</feature>
<feature type="compositionally biased region" description="Acidic residues" evidence="1">
    <location>
        <begin position="31"/>
        <end position="42"/>
    </location>
</feature>
<feature type="region of interest" description="Disordered" evidence="1">
    <location>
        <begin position="1"/>
        <end position="337"/>
    </location>
</feature>
<protein>
    <submittedName>
        <fullName evidence="2">Uncharacterized protein</fullName>
    </submittedName>
</protein>
<proteinExistence type="predicted"/>